<dbReference type="Proteomes" id="UP001597108">
    <property type="component" value="Unassembled WGS sequence"/>
</dbReference>
<protein>
    <submittedName>
        <fullName evidence="2">HypC/HybG/HupF family hydrogenase formation chaperone</fullName>
    </submittedName>
</protein>
<dbReference type="PANTHER" id="PTHR35177">
    <property type="entry name" value="HYDROGENASE MATURATION FACTOR HYBG"/>
    <property type="match status" value="1"/>
</dbReference>
<dbReference type="PRINTS" id="PR00445">
    <property type="entry name" value="HUPFHYPC"/>
</dbReference>
<dbReference type="PANTHER" id="PTHR35177:SF2">
    <property type="entry name" value="HYDROGENASE MATURATION FACTOR HYBG"/>
    <property type="match status" value="1"/>
</dbReference>
<evidence type="ECO:0000313" key="3">
    <source>
        <dbReference type="Proteomes" id="UP001597108"/>
    </source>
</evidence>
<dbReference type="InterPro" id="IPR001109">
    <property type="entry name" value="Hydrogenase_HupF/HypC"/>
</dbReference>
<evidence type="ECO:0000313" key="2">
    <source>
        <dbReference type="EMBL" id="MFD0981112.1"/>
    </source>
</evidence>
<dbReference type="NCBIfam" id="TIGR00074">
    <property type="entry name" value="hypC_hupF"/>
    <property type="match status" value="1"/>
</dbReference>
<name>A0ABW3ISI2_9RHOB</name>
<dbReference type="Pfam" id="PF01455">
    <property type="entry name" value="HupF_HypC"/>
    <property type="match status" value="1"/>
</dbReference>
<comment type="caution">
    <text evidence="2">The sequence shown here is derived from an EMBL/GenBank/DDBJ whole genome shotgun (WGS) entry which is preliminary data.</text>
</comment>
<dbReference type="SUPFAM" id="SSF159127">
    <property type="entry name" value="HupF/HypC-like"/>
    <property type="match status" value="1"/>
</dbReference>
<keyword evidence="3" id="KW-1185">Reference proteome</keyword>
<dbReference type="Gene3D" id="2.30.30.140">
    <property type="match status" value="1"/>
</dbReference>
<dbReference type="EMBL" id="JBHTJT010000032">
    <property type="protein sequence ID" value="MFD0981112.1"/>
    <property type="molecule type" value="Genomic_DNA"/>
</dbReference>
<comment type="similarity">
    <text evidence="1">Belongs to the HupF/HypC family.</text>
</comment>
<sequence>MRPMCLAVPMRISSIDGFVATCEASGIERDVNLFMMQGEDLAVGDHVLIHVGYAIKKVSEEEARLSWEAFDEILQSDA</sequence>
<reference evidence="3" key="1">
    <citation type="journal article" date="2019" name="Int. J. Syst. Evol. Microbiol.">
        <title>The Global Catalogue of Microorganisms (GCM) 10K type strain sequencing project: providing services to taxonomists for standard genome sequencing and annotation.</title>
        <authorList>
            <consortium name="The Broad Institute Genomics Platform"/>
            <consortium name="The Broad Institute Genome Sequencing Center for Infectious Disease"/>
            <person name="Wu L."/>
            <person name="Ma J."/>
        </authorList>
    </citation>
    <scope>NUCLEOTIDE SEQUENCE [LARGE SCALE GENOMIC DNA]</scope>
    <source>
        <strain evidence="3">CCUG 60524</strain>
    </source>
</reference>
<evidence type="ECO:0000256" key="1">
    <source>
        <dbReference type="ARBA" id="ARBA00006018"/>
    </source>
</evidence>
<gene>
    <name evidence="2" type="ORF">ACFQ2S_15835</name>
</gene>
<proteinExistence type="inferred from homology"/>
<accession>A0ABW3ISI2</accession>
<organism evidence="2 3">
    <name type="scientific">Tropicimonas aquimaris</name>
    <dbReference type="NCBI Taxonomy" id="914152"/>
    <lineage>
        <taxon>Bacteria</taxon>
        <taxon>Pseudomonadati</taxon>
        <taxon>Pseudomonadota</taxon>
        <taxon>Alphaproteobacteria</taxon>
        <taxon>Rhodobacterales</taxon>
        <taxon>Roseobacteraceae</taxon>
        <taxon>Tropicimonas</taxon>
    </lineage>
</organism>